<gene>
    <name evidence="4" type="ORF">SAMN04488503_1771</name>
</gene>
<dbReference type="NCBIfam" id="TIGR03361">
    <property type="entry name" value="VI_Rhs_Vgr"/>
    <property type="match status" value="1"/>
</dbReference>
<dbReference type="SUPFAM" id="SSF69279">
    <property type="entry name" value="Phage tail proteins"/>
    <property type="match status" value="2"/>
</dbReference>
<dbReference type="Gene3D" id="4.10.220.110">
    <property type="match status" value="1"/>
</dbReference>
<dbReference type="InterPro" id="IPR006533">
    <property type="entry name" value="T6SS_Vgr_RhsGE"/>
</dbReference>
<keyword evidence="5" id="KW-1185">Reference proteome</keyword>
<dbReference type="Pfam" id="PF04717">
    <property type="entry name" value="Phage_base_V"/>
    <property type="match status" value="1"/>
</dbReference>
<dbReference type="Gene3D" id="3.55.50.10">
    <property type="entry name" value="Baseplate protein-like domains"/>
    <property type="match status" value="1"/>
</dbReference>
<organism evidence="4 5">
    <name type="scientific">Humidesulfovibrio mexicanus</name>
    <dbReference type="NCBI Taxonomy" id="147047"/>
    <lineage>
        <taxon>Bacteria</taxon>
        <taxon>Pseudomonadati</taxon>
        <taxon>Thermodesulfobacteriota</taxon>
        <taxon>Desulfovibrionia</taxon>
        <taxon>Desulfovibrionales</taxon>
        <taxon>Desulfovibrionaceae</taxon>
        <taxon>Humidesulfovibrio</taxon>
    </lineage>
</organism>
<proteinExistence type="inferred from homology"/>
<name>A0A239A397_9BACT</name>
<dbReference type="InterPro" id="IPR017847">
    <property type="entry name" value="T6SS_RhsGE_Vgr_subset"/>
</dbReference>
<evidence type="ECO:0000256" key="2">
    <source>
        <dbReference type="SAM" id="MobiDB-lite"/>
    </source>
</evidence>
<evidence type="ECO:0000256" key="1">
    <source>
        <dbReference type="ARBA" id="ARBA00005558"/>
    </source>
</evidence>
<evidence type="ECO:0000313" key="5">
    <source>
        <dbReference type="Proteomes" id="UP000198324"/>
    </source>
</evidence>
<dbReference type="Gene3D" id="2.30.110.50">
    <property type="match status" value="1"/>
</dbReference>
<reference evidence="4 5" key="1">
    <citation type="submission" date="2017-06" db="EMBL/GenBank/DDBJ databases">
        <authorList>
            <person name="Kim H.J."/>
            <person name="Triplett B.A."/>
        </authorList>
    </citation>
    <scope>NUCLEOTIDE SEQUENCE [LARGE SCALE GENOMIC DNA]</scope>
    <source>
        <strain evidence="4 5">DSM 13116</strain>
    </source>
</reference>
<dbReference type="SUPFAM" id="SSF69255">
    <property type="entry name" value="gp5 N-terminal domain-like"/>
    <property type="match status" value="1"/>
</dbReference>
<dbReference type="InterPro" id="IPR037026">
    <property type="entry name" value="Vgr_OB-fold_dom_sf"/>
</dbReference>
<dbReference type="SUPFAM" id="SSF69349">
    <property type="entry name" value="Phage fibre proteins"/>
    <property type="match status" value="1"/>
</dbReference>
<dbReference type="OrthoDB" id="5482463at2"/>
<feature type="region of interest" description="Disordered" evidence="2">
    <location>
        <begin position="504"/>
        <end position="528"/>
    </location>
</feature>
<sequence>MPQLSEYVFQFQSQAVDKNTFAVARFQGEEGLSQLYSFEVLLVSEKADLDLEAILQSPATFTIKGKDRELPFHGILASFEQLHQADSWVFYRAVLRPKLWWLTLTHHNQVFLNKKLDQFLTDVLVDGGLSAGLDFEFRLKGQYPVRDYLCQYAESHFDFLSRWLEREGAYYWFEQGAQGEKMLASDTAIAHTPMPGYESFHYAPPTGLDAAHADEVVKAFSLRRTPMPKSLLLKDYNYEKPSLDLTGRAMVAEKGRGEIYIYGENFLDIAEGNRLAQVRAEEWKCREQTFHGMSNVPAVRPGYLFSLDRHYRGDFNQSYLTTSIRHEGSQERYLLSGLGVRDLAEQDNLFYRNHFEAIPASVQFRPARATEKPKIHGSISAKVDAAGSGQYAELDGQGRYKVILPFDLSGRSGGKASAFVRMMQPYAGADMGLHAPLHKGAEVLLSFIDGDPDRPVIAGAVPNPETPGPVNDGNQTMVVLKSGGGNVFHMEDQDGGQRILLQSPTSSTSIRLGQSVGSGEGGEGDDEERKKLKEALDKLNNETEDDDALADCTADQTKGLSLETEHTLKVESGDSCTIVRGNEFIRVDGDERYIIQGQTEEFVSGASTEIVGGNEFGAVIGLSEEFKLAGMAEISIGPVFELTTPIKGEVAAGLKYTYCEMHERFIPEENTFEGFKTHCEGVLERLTGDATALKGSVNELVGEVEKVNGSVYSMSASVGQLGAAMYNMGGERTEMFEFAMDAASERLDMAVASTKTCTTELKALADATRVVAVEEVI</sequence>
<dbReference type="RefSeq" id="WP_089273834.1">
    <property type="nucleotide sequence ID" value="NZ_FZOC01000003.1"/>
</dbReference>
<dbReference type="AlphaFoldDB" id="A0A239A397"/>
<evidence type="ECO:0000259" key="3">
    <source>
        <dbReference type="Pfam" id="PF04717"/>
    </source>
</evidence>
<dbReference type="InterPro" id="IPR006531">
    <property type="entry name" value="Gp5/Vgr_OB"/>
</dbReference>
<dbReference type="Pfam" id="PF05954">
    <property type="entry name" value="Phage_GPD"/>
    <property type="match status" value="1"/>
</dbReference>
<protein>
    <submittedName>
        <fullName evidence="4">Type VI secretion system secreted protein VgrG</fullName>
    </submittedName>
</protein>
<dbReference type="Gene3D" id="2.40.50.230">
    <property type="entry name" value="Gp5 N-terminal domain"/>
    <property type="match status" value="1"/>
</dbReference>
<feature type="compositionally biased region" description="Polar residues" evidence="2">
    <location>
        <begin position="504"/>
        <end position="515"/>
    </location>
</feature>
<dbReference type="Proteomes" id="UP000198324">
    <property type="component" value="Unassembled WGS sequence"/>
</dbReference>
<dbReference type="EMBL" id="FZOC01000003">
    <property type="protein sequence ID" value="SNR89588.1"/>
    <property type="molecule type" value="Genomic_DNA"/>
</dbReference>
<dbReference type="NCBIfam" id="TIGR01646">
    <property type="entry name" value="vgr_GE"/>
    <property type="match status" value="1"/>
</dbReference>
<accession>A0A239A397</accession>
<evidence type="ECO:0000313" key="4">
    <source>
        <dbReference type="EMBL" id="SNR89588.1"/>
    </source>
</evidence>
<comment type="similarity">
    <text evidence="1">Belongs to the VgrG protein family.</text>
</comment>
<feature type="domain" description="Gp5/Type VI secretion system Vgr protein OB-fold" evidence="3">
    <location>
        <begin position="412"/>
        <end position="460"/>
    </location>
</feature>